<dbReference type="InterPro" id="IPR000157">
    <property type="entry name" value="TIR_dom"/>
</dbReference>
<gene>
    <name evidence="7" type="ORF">Sya03_29950</name>
</gene>
<dbReference type="InterPro" id="IPR015943">
    <property type="entry name" value="WD40/YVTN_repeat-like_dom_sf"/>
</dbReference>
<dbReference type="InterPro" id="IPR019775">
    <property type="entry name" value="WD40_repeat_CS"/>
</dbReference>
<keyword evidence="5" id="KW-0812">Transmembrane</keyword>
<comment type="caution">
    <text evidence="7">The sequence shown here is derived from an EMBL/GenBank/DDBJ whole genome shotgun (WGS) entry which is preliminary data.</text>
</comment>
<dbReference type="GO" id="GO:0007165">
    <property type="term" value="P:signal transduction"/>
    <property type="evidence" value="ECO:0007669"/>
    <property type="project" value="InterPro"/>
</dbReference>
<dbReference type="SMART" id="SM00255">
    <property type="entry name" value="TIR"/>
    <property type="match status" value="1"/>
</dbReference>
<dbReference type="PROSITE" id="PS00678">
    <property type="entry name" value="WD_REPEATS_1"/>
    <property type="match status" value="2"/>
</dbReference>
<dbReference type="SUPFAM" id="SSF50960">
    <property type="entry name" value="TolB, C-terminal domain"/>
    <property type="match status" value="1"/>
</dbReference>
<feature type="compositionally biased region" description="Basic and acidic residues" evidence="4">
    <location>
        <begin position="327"/>
        <end position="379"/>
    </location>
</feature>
<dbReference type="InterPro" id="IPR036322">
    <property type="entry name" value="WD40_repeat_dom_sf"/>
</dbReference>
<protein>
    <recommendedName>
        <fullName evidence="6">TIR domain-containing protein</fullName>
    </recommendedName>
</protein>
<dbReference type="PANTHER" id="PTHR19879">
    <property type="entry name" value="TRANSCRIPTION INITIATION FACTOR TFIID"/>
    <property type="match status" value="1"/>
</dbReference>
<feature type="region of interest" description="Disordered" evidence="4">
    <location>
        <begin position="232"/>
        <end position="256"/>
    </location>
</feature>
<dbReference type="RefSeq" id="WP_203938909.1">
    <property type="nucleotide sequence ID" value="NZ_BAAAGJ010000022.1"/>
</dbReference>
<accession>A0A8J4DJV6</accession>
<dbReference type="Pfam" id="PF00400">
    <property type="entry name" value="WD40"/>
    <property type="match status" value="3"/>
</dbReference>
<proteinExistence type="predicted"/>
<evidence type="ECO:0000256" key="3">
    <source>
        <dbReference type="PROSITE-ProRule" id="PRU00221"/>
    </source>
</evidence>
<feature type="repeat" description="WD" evidence="3">
    <location>
        <begin position="739"/>
        <end position="780"/>
    </location>
</feature>
<keyword evidence="5" id="KW-1133">Transmembrane helix</keyword>
<dbReference type="PROSITE" id="PS50294">
    <property type="entry name" value="WD_REPEATS_REGION"/>
    <property type="match status" value="2"/>
</dbReference>
<feature type="transmembrane region" description="Helical" evidence="5">
    <location>
        <begin position="188"/>
        <end position="211"/>
    </location>
</feature>
<dbReference type="EMBL" id="BOOY01000022">
    <property type="protein sequence ID" value="GIJ03643.1"/>
    <property type="molecule type" value="Genomic_DNA"/>
</dbReference>
<name>A0A8J4DJV6_9ACTN</name>
<evidence type="ECO:0000256" key="2">
    <source>
        <dbReference type="ARBA" id="ARBA00022737"/>
    </source>
</evidence>
<evidence type="ECO:0000256" key="5">
    <source>
        <dbReference type="SAM" id="Phobius"/>
    </source>
</evidence>
<dbReference type="PROSITE" id="PS50082">
    <property type="entry name" value="WD_REPEATS_2"/>
    <property type="match status" value="3"/>
</dbReference>
<dbReference type="SMART" id="SM00320">
    <property type="entry name" value="WD40"/>
    <property type="match status" value="9"/>
</dbReference>
<evidence type="ECO:0000313" key="8">
    <source>
        <dbReference type="Proteomes" id="UP000652013"/>
    </source>
</evidence>
<dbReference type="SUPFAM" id="SSF52200">
    <property type="entry name" value="Toll/Interleukin receptor TIR domain"/>
    <property type="match status" value="1"/>
</dbReference>
<evidence type="ECO:0000313" key="7">
    <source>
        <dbReference type="EMBL" id="GIJ03643.1"/>
    </source>
</evidence>
<reference evidence="7" key="1">
    <citation type="submission" date="2021-01" db="EMBL/GenBank/DDBJ databases">
        <title>Whole genome shotgun sequence of Spirilliplanes yamanashiensis NBRC 15828.</title>
        <authorList>
            <person name="Komaki H."/>
            <person name="Tamura T."/>
        </authorList>
    </citation>
    <scope>NUCLEOTIDE SEQUENCE</scope>
    <source>
        <strain evidence="7">NBRC 15828</strain>
    </source>
</reference>
<evidence type="ECO:0000256" key="4">
    <source>
        <dbReference type="SAM" id="MobiDB-lite"/>
    </source>
</evidence>
<dbReference type="Gene3D" id="2.130.10.10">
    <property type="entry name" value="YVTN repeat-like/Quinoprotein amine dehydrogenase"/>
    <property type="match status" value="3"/>
</dbReference>
<dbReference type="PANTHER" id="PTHR19879:SF9">
    <property type="entry name" value="TRANSCRIPTION INITIATION FACTOR TFIID SUBUNIT 5"/>
    <property type="match status" value="1"/>
</dbReference>
<organism evidence="7 8">
    <name type="scientific">Spirilliplanes yamanashiensis</name>
    <dbReference type="NCBI Taxonomy" id="42233"/>
    <lineage>
        <taxon>Bacteria</taxon>
        <taxon>Bacillati</taxon>
        <taxon>Actinomycetota</taxon>
        <taxon>Actinomycetes</taxon>
        <taxon>Micromonosporales</taxon>
        <taxon>Micromonosporaceae</taxon>
        <taxon>Spirilliplanes</taxon>
    </lineage>
</organism>
<keyword evidence="1 3" id="KW-0853">WD repeat</keyword>
<feature type="compositionally biased region" description="Low complexity" evidence="4">
    <location>
        <begin position="315"/>
        <end position="326"/>
    </location>
</feature>
<dbReference type="InterPro" id="IPR035897">
    <property type="entry name" value="Toll_tir_struct_dom_sf"/>
</dbReference>
<sequence length="1088" mass="117494">MSFNGFISYSHAADGRLAPAIQRGLHHLAKPWHRRRALWIFRDQTGLSVTPALWTSIQNALDGSEYFVLLASPEAARSPWVNREIEHWVATKSPDRILPVVTDGDWQWDAAARDFTPDSTAVPHALRGVFTEEPLYLDLRWARDDQHLSLRHSRFRDAIAQLAAPMHGVSKDDLEGEDVRQHRRARRLWSFGVSALMLLTFVAVLTGLLALHNADRANASAQEARRQEKIALEQRGSAERSAEEANRQEEVARSQELRAEQAAAEVRRQEALATEQKSIAAKASTTAERQQANARYQRALADKAAARARQQEILAQQQRTAAQRAAAETRRQERNAREQQKKAAEQERRATEAAAEARRQEKKAREQEKKADEATRETGRQTQIAISRRLLNQAKATVDSDPTTALKLGLAAESVRPDPETRSALAGLVASTTFAGSLDAAGAVAHGPGGLLVLVDPKGTVRLWDVTDRADPKPLSTIDNVLTSTFGLFVSMSPDGRTIAFPGENQAAQVWDVSEPTSPAKLGEVPGATSVVFSPDGHTVGAVVEDTAVLYDTTDWAEPRRLAALPEAEYHAFVGFSKDGLTAVTAGAEPATYDISDPADPKKLATVPATSTSTVAYNAAQSLLATDDGNGQVTFWNLTDPAEPVEDRRRWLTTGSPAALMTFSPDGNFLAASDAAGNVTLWSLSGPASPVRLHTVPPQWAPTAITFSGDENTVIVAAGSGTTMWNVAVPGAPQPAAALPAHPKPVRLLAYRPDGRTLVTVHSDGMAVFWDVRRADQPVKRTAVRVSDKPIRTAALSPDGLTLAVSDRVGALSLVNVSDPEKPVTLGSDAEPMDEWGGTSMVFSPDGRTLARFGYAKLMLWRVTKAGVPERAGMLEGPLFTGDQAAFSPDGKTLALTGHPGLTLVDVTDPATPKTLVEVGGTKLRPLSAAFSPDGSILAVGDHNREVTLWDVTNRAQPHRFATLPNHVGGVGSLAFGPDGRTLAAGIQDRTVMLWDITDRNAPVRFPAAKHNRGQTGMLVFNPKGGTLAAGGDYYRLDTSVSLWDYSSLNALRADPAKHACAIAGSSLTNEEWSRYVPELRYRRSCTD</sequence>
<dbReference type="Pfam" id="PF13676">
    <property type="entry name" value="TIR_2"/>
    <property type="match status" value="1"/>
</dbReference>
<feature type="region of interest" description="Disordered" evidence="4">
    <location>
        <begin position="311"/>
        <end position="383"/>
    </location>
</feature>
<dbReference type="SUPFAM" id="SSF50978">
    <property type="entry name" value="WD40 repeat-like"/>
    <property type="match status" value="1"/>
</dbReference>
<keyword evidence="5" id="KW-0472">Membrane</keyword>
<feature type="repeat" description="WD" evidence="3">
    <location>
        <begin position="964"/>
        <end position="1005"/>
    </location>
</feature>
<keyword evidence="8" id="KW-1185">Reference proteome</keyword>
<evidence type="ECO:0000256" key="1">
    <source>
        <dbReference type="ARBA" id="ARBA00022574"/>
    </source>
</evidence>
<dbReference type="AlphaFoldDB" id="A0A8J4DJV6"/>
<dbReference type="Gene3D" id="3.40.50.10140">
    <property type="entry name" value="Toll/interleukin-1 receptor homology (TIR) domain"/>
    <property type="match status" value="1"/>
</dbReference>
<feature type="repeat" description="WD" evidence="3">
    <location>
        <begin position="928"/>
        <end position="960"/>
    </location>
</feature>
<keyword evidence="2" id="KW-0677">Repeat</keyword>
<dbReference type="Proteomes" id="UP000652013">
    <property type="component" value="Unassembled WGS sequence"/>
</dbReference>
<evidence type="ECO:0000259" key="6">
    <source>
        <dbReference type="SMART" id="SM00255"/>
    </source>
</evidence>
<feature type="domain" description="TIR" evidence="6">
    <location>
        <begin position="2"/>
        <end position="146"/>
    </location>
</feature>
<dbReference type="InterPro" id="IPR001680">
    <property type="entry name" value="WD40_rpt"/>
</dbReference>
<dbReference type="SUPFAM" id="SSF69304">
    <property type="entry name" value="Tricorn protease N-terminal domain"/>
    <property type="match status" value="1"/>
</dbReference>